<keyword evidence="2" id="KW-1185">Reference proteome</keyword>
<dbReference type="AlphaFoldDB" id="A0A388T6Y8"/>
<reference evidence="1 2" key="1">
    <citation type="journal article" date="2019" name="ISME J.">
        <title>Genome analyses of uncultured TG2/ZB3 bacteria in 'Margulisbacteria' specifically attached to ectosymbiotic spirochetes of protists in the termite gut.</title>
        <authorList>
            <person name="Utami Y.D."/>
            <person name="Kuwahara H."/>
            <person name="Igai K."/>
            <person name="Murakami T."/>
            <person name="Sugaya K."/>
            <person name="Morikawa T."/>
            <person name="Nagura Y."/>
            <person name="Yuki M."/>
            <person name="Deevong P."/>
            <person name="Inoue T."/>
            <person name="Kihara K."/>
            <person name="Lo N."/>
            <person name="Yamada A."/>
            <person name="Ohkuma M."/>
            <person name="Hongoh Y."/>
        </authorList>
    </citation>
    <scope>NUCLEOTIDE SEQUENCE [LARGE SCALE GENOMIC DNA]</scope>
    <source>
        <strain evidence="1">HsPyr-01</strain>
    </source>
</reference>
<dbReference type="Proteomes" id="UP000276170">
    <property type="component" value="Unassembled WGS sequence"/>
</dbReference>
<protein>
    <recommendedName>
        <fullName evidence="3">Glyceraldehyde-3-phosphate dehydrogenase</fullName>
    </recommendedName>
</protein>
<name>A0A388T6Y8_9BACT</name>
<organism evidence="1 2">
    <name type="scientific">Candidatus Termititenax spirochaetophilus</name>
    <dbReference type="NCBI Taxonomy" id="2218522"/>
    <lineage>
        <taxon>Bacteria</taxon>
        <taxon>Bacillati</taxon>
        <taxon>Candidatus Margulisiibacteriota</taxon>
        <taxon>Candidatus Termititenacia</taxon>
        <taxon>Candidatus Termititenacales</taxon>
        <taxon>Candidatus Termititenacaceae</taxon>
        <taxon>Candidatus Termititenax</taxon>
    </lineage>
</organism>
<evidence type="ECO:0000313" key="1">
    <source>
        <dbReference type="EMBL" id="GBR72429.1"/>
    </source>
</evidence>
<evidence type="ECO:0000313" key="2">
    <source>
        <dbReference type="Proteomes" id="UP000276170"/>
    </source>
</evidence>
<dbReference type="Gene3D" id="3.30.360.10">
    <property type="entry name" value="Dihydrodipicolinate Reductase, domain 2"/>
    <property type="match status" value="1"/>
</dbReference>
<proteinExistence type="predicted"/>
<dbReference type="Gene3D" id="3.40.50.720">
    <property type="entry name" value="NAD(P)-binding Rossmann-like Domain"/>
    <property type="match status" value="1"/>
</dbReference>
<dbReference type="EMBL" id="BGZM01000014">
    <property type="protein sequence ID" value="GBR72429.1"/>
    <property type="molecule type" value="Genomic_DNA"/>
</dbReference>
<sequence length="43" mass="4952">MVDSSLIRVLDGNLVKLFAWYDNEFGYSARLVELTEFLAERGI</sequence>
<comment type="caution">
    <text evidence="1">The sequence shown here is derived from an EMBL/GenBank/DDBJ whole genome shotgun (WGS) entry which is preliminary data.</text>
</comment>
<evidence type="ECO:0008006" key="3">
    <source>
        <dbReference type="Google" id="ProtNLM"/>
    </source>
</evidence>
<accession>A0A388T6Y8</accession>
<gene>
    <name evidence="1" type="ORF">HP1_112</name>
</gene>